<name>A0A2T4C1W2_TRILO</name>
<dbReference type="EMBL" id="KZ679133">
    <property type="protein sequence ID" value="PTB75561.1"/>
    <property type="molecule type" value="Genomic_DNA"/>
</dbReference>
<sequence>MARDWLLVRLRPASPHLLLSRSRCWSSVRVSVTLAGRTSCADVSKRAARMNARVVVRGRARNWVRVTRGGCARVDDLIRCLALVVCKVSARRFMI</sequence>
<accession>A0A2T4C1W2</accession>
<evidence type="ECO:0000313" key="2">
    <source>
        <dbReference type="Proteomes" id="UP000240760"/>
    </source>
</evidence>
<keyword evidence="2" id="KW-1185">Reference proteome</keyword>
<proteinExistence type="predicted"/>
<dbReference type="AlphaFoldDB" id="A0A2T4C1W2"/>
<reference evidence="1 2" key="1">
    <citation type="submission" date="2016-07" db="EMBL/GenBank/DDBJ databases">
        <title>Multiple horizontal gene transfer events from other fungi enriched the ability of initially mycotrophic Trichoderma (Ascomycota) to feed on dead plant biomass.</title>
        <authorList>
            <consortium name="DOE Joint Genome Institute"/>
            <person name="Aerts A."/>
            <person name="Atanasova L."/>
            <person name="Chenthamara K."/>
            <person name="Zhang J."/>
            <person name="Grujic M."/>
            <person name="Henrissat B."/>
            <person name="Kuo A."/>
            <person name="Salamov A."/>
            <person name="Lipzen A."/>
            <person name="Labutti K."/>
            <person name="Barry K."/>
            <person name="Miao Y."/>
            <person name="Rahimi M.J."/>
            <person name="Shen Q."/>
            <person name="Grigoriev I.V."/>
            <person name="Kubicek C.P."/>
            <person name="Druzhinina I.S."/>
        </authorList>
    </citation>
    <scope>NUCLEOTIDE SEQUENCE [LARGE SCALE GENOMIC DNA]</scope>
    <source>
        <strain evidence="1 2">ATCC 18648</strain>
    </source>
</reference>
<evidence type="ECO:0000313" key="1">
    <source>
        <dbReference type="EMBL" id="PTB75561.1"/>
    </source>
</evidence>
<protein>
    <submittedName>
        <fullName evidence="1">Uncharacterized protein</fullName>
    </submittedName>
</protein>
<dbReference type="Proteomes" id="UP000240760">
    <property type="component" value="Unassembled WGS sequence"/>
</dbReference>
<organism evidence="1 2">
    <name type="scientific">Trichoderma longibrachiatum ATCC 18648</name>
    <dbReference type="NCBI Taxonomy" id="983965"/>
    <lineage>
        <taxon>Eukaryota</taxon>
        <taxon>Fungi</taxon>
        <taxon>Dikarya</taxon>
        <taxon>Ascomycota</taxon>
        <taxon>Pezizomycotina</taxon>
        <taxon>Sordariomycetes</taxon>
        <taxon>Hypocreomycetidae</taxon>
        <taxon>Hypocreales</taxon>
        <taxon>Hypocreaceae</taxon>
        <taxon>Trichoderma</taxon>
    </lineage>
</organism>
<gene>
    <name evidence="1" type="ORF">M440DRAFT_1257018</name>
</gene>